<accession>K4ANE3</accession>
<name>K4ANE3_SETIT</name>
<evidence type="ECO:0000313" key="2">
    <source>
        <dbReference type="Proteomes" id="UP000004995"/>
    </source>
</evidence>
<reference evidence="1" key="2">
    <citation type="submission" date="2018-08" db="UniProtKB">
        <authorList>
            <consortium name="EnsemblPlants"/>
        </authorList>
    </citation>
    <scope>IDENTIFICATION</scope>
    <source>
        <strain evidence="1">Yugu1</strain>
    </source>
</reference>
<reference evidence="2" key="1">
    <citation type="journal article" date="2012" name="Nat. Biotechnol.">
        <title>Reference genome sequence of the model plant Setaria.</title>
        <authorList>
            <person name="Bennetzen J.L."/>
            <person name="Schmutz J."/>
            <person name="Wang H."/>
            <person name="Percifield R."/>
            <person name="Hawkins J."/>
            <person name="Pontaroli A.C."/>
            <person name="Estep M."/>
            <person name="Feng L."/>
            <person name="Vaughn J.N."/>
            <person name="Grimwood J."/>
            <person name="Jenkins J."/>
            <person name="Barry K."/>
            <person name="Lindquist E."/>
            <person name="Hellsten U."/>
            <person name="Deshpande S."/>
            <person name="Wang X."/>
            <person name="Wu X."/>
            <person name="Mitros T."/>
            <person name="Triplett J."/>
            <person name="Yang X."/>
            <person name="Ye C.Y."/>
            <person name="Mauro-Herrera M."/>
            <person name="Wang L."/>
            <person name="Li P."/>
            <person name="Sharma M."/>
            <person name="Sharma R."/>
            <person name="Ronald P.C."/>
            <person name="Panaud O."/>
            <person name="Kellogg E.A."/>
            <person name="Brutnell T.P."/>
            <person name="Doust A.N."/>
            <person name="Tuskan G.A."/>
            <person name="Rokhsar D."/>
            <person name="Devos K.M."/>
        </authorList>
    </citation>
    <scope>NUCLEOTIDE SEQUENCE [LARGE SCALE GENOMIC DNA]</scope>
    <source>
        <strain evidence="2">cv. Yugu1</strain>
    </source>
</reference>
<dbReference type="Proteomes" id="UP000004995">
    <property type="component" value="Unassembled WGS sequence"/>
</dbReference>
<dbReference type="HOGENOM" id="CLU_3054019_0_0_1"/>
<keyword evidence="2" id="KW-1185">Reference proteome</keyword>
<dbReference type="InParanoid" id="K4ANE3"/>
<dbReference type="AlphaFoldDB" id="K4ANE3"/>
<evidence type="ECO:0000313" key="1">
    <source>
        <dbReference type="EnsemblPlants" id="KQK92649"/>
    </source>
</evidence>
<dbReference type="EnsemblPlants" id="KQK92649">
    <property type="protein sequence ID" value="KQK92649"/>
    <property type="gene ID" value="SETIT_040440mg"/>
</dbReference>
<sequence>MLRVSPTAIPANLALQISRFPGLRSCGSVTPLADDALCFPLACHNSLLPFATSH</sequence>
<protein>
    <submittedName>
        <fullName evidence="1">Uncharacterized protein</fullName>
    </submittedName>
</protein>
<dbReference type="Gramene" id="KQK92649">
    <property type="protein sequence ID" value="KQK92649"/>
    <property type="gene ID" value="SETIT_040440mg"/>
</dbReference>
<proteinExistence type="predicted"/>
<organism evidence="1 2">
    <name type="scientific">Setaria italica</name>
    <name type="common">Foxtail millet</name>
    <name type="synonym">Panicum italicum</name>
    <dbReference type="NCBI Taxonomy" id="4555"/>
    <lineage>
        <taxon>Eukaryota</taxon>
        <taxon>Viridiplantae</taxon>
        <taxon>Streptophyta</taxon>
        <taxon>Embryophyta</taxon>
        <taxon>Tracheophyta</taxon>
        <taxon>Spermatophyta</taxon>
        <taxon>Magnoliopsida</taxon>
        <taxon>Liliopsida</taxon>
        <taxon>Poales</taxon>
        <taxon>Poaceae</taxon>
        <taxon>PACMAD clade</taxon>
        <taxon>Panicoideae</taxon>
        <taxon>Panicodae</taxon>
        <taxon>Paniceae</taxon>
        <taxon>Cenchrinae</taxon>
        <taxon>Setaria</taxon>
    </lineage>
</organism>
<dbReference type="EMBL" id="AGNK02006132">
    <property type="status" value="NOT_ANNOTATED_CDS"/>
    <property type="molecule type" value="Genomic_DNA"/>
</dbReference>